<evidence type="ECO:0000256" key="2">
    <source>
        <dbReference type="ARBA" id="ARBA00023125"/>
    </source>
</evidence>
<protein>
    <submittedName>
        <fullName evidence="5">MarR family transcriptional regulator</fullName>
    </submittedName>
</protein>
<evidence type="ECO:0000313" key="6">
    <source>
        <dbReference type="Proteomes" id="UP000461409"/>
    </source>
</evidence>
<sequence>MTATETEKSASKRVRATAPNLRIGFLVHDVSRMRRTLFDQEVKQLGITRAQWWALANLSRHEQEGMIQSDLARLLDVGKVTVGGLIDRLEDSGHVVRQADEHDRRIKRIFITELGDEVIERMAEVGRKLNSVIMRGITLDNIHIAEDVMQSMKDNLRAALSSDGADSGTSEDILLEKE</sequence>
<dbReference type="PROSITE" id="PS50995">
    <property type="entry name" value="HTH_MARR_2"/>
    <property type="match status" value="1"/>
</dbReference>
<dbReference type="InterPro" id="IPR036388">
    <property type="entry name" value="WH-like_DNA-bd_sf"/>
</dbReference>
<comment type="caution">
    <text evidence="5">The sequence shown here is derived from an EMBL/GenBank/DDBJ whole genome shotgun (WGS) entry which is preliminary data.</text>
</comment>
<dbReference type="PROSITE" id="PS01117">
    <property type="entry name" value="HTH_MARR_1"/>
    <property type="match status" value="1"/>
</dbReference>
<evidence type="ECO:0000256" key="1">
    <source>
        <dbReference type="ARBA" id="ARBA00023015"/>
    </source>
</evidence>
<gene>
    <name evidence="5" type="ORF">GRF63_15410</name>
</gene>
<accession>A0A844XHV9</accession>
<keyword evidence="2" id="KW-0238">DNA-binding</keyword>
<dbReference type="Pfam" id="PF12802">
    <property type="entry name" value="MarR_2"/>
    <property type="match status" value="1"/>
</dbReference>
<dbReference type="SMART" id="SM00347">
    <property type="entry name" value="HTH_MARR"/>
    <property type="match status" value="1"/>
</dbReference>
<dbReference type="GO" id="GO:0006950">
    <property type="term" value="P:response to stress"/>
    <property type="evidence" value="ECO:0007669"/>
    <property type="project" value="TreeGrafter"/>
</dbReference>
<name>A0A844XHV9_9SPHN</name>
<dbReference type="InterPro" id="IPR023187">
    <property type="entry name" value="Tscrpt_reg_MarR-type_CS"/>
</dbReference>
<dbReference type="Gene3D" id="1.10.10.10">
    <property type="entry name" value="Winged helix-like DNA-binding domain superfamily/Winged helix DNA-binding domain"/>
    <property type="match status" value="1"/>
</dbReference>
<dbReference type="GO" id="GO:0003677">
    <property type="term" value="F:DNA binding"/>
    <property type="evidence" value="ECO:0007669"/>
    <property type="project" value="UniProtKB-KW"/>
</dbReference>
<evidence type="ECO:0000313" key="5">
    <source>
        <dbReference type="EMBL" id="MWV29292.1"/>
    </source>
</evidence>
<dbReference type="Proteomes" id="UP000461409">
    <property type="component" value="Unassembled WGS sequence"/>
</dbReference>
<dbReference type="PANTHER" id="PTHR33164:SF64">
    <property type="entry name" value="TRANSCRIPTIONAL REGULATOR SLYA"/>
    <property type="match status" value="1"/>
</dbReference>
<dbReference type="AlphaFoldDB" id="A0A844XHV9"/>
<dbReference type="GO" id="GO:0003700">
    <property type="term" value="F:DNA-binding transcription factor activity"/>
    <property type="evidence" value="ECO:0007669"/>
    <property type="project" value="InterPro"/>
</dbReference>
<reference evidence="5 6" key="2">
    <citation type="submission" date="2020-02" db="EMBL/GenBank/DDBJ databases">
        <title>Erythrobacter dongmakensis sp. nov., isolated from a tidal mudflat.</title>
        <authorList>
            <person name="Kim I.S."/>
        </authorList>
    </citation>
    <scope>NUCLEOTIDE SEQUENCE [LARGE SCALE GENOMIC DNA]</scope>
    <source>
        <strain evidence="5 6">GH3-10</strain>
    </source>
</reference>
<keyword evidence="3" id="KW-0804">Transcription</keyword>
<feature type="domain" description="HTH marR-type" evidence="4">
    <location>
        <begin position="20"/>
        <end position="154"/>
    </location>
</feature>
<dbReference type="InterPro" id="IPR039422">
    <property type="entry name" value="MarR/SlyA-like"/>
</dbReference>
<keyword evidence="6" id="KW-1185">Reference proteome</keyword>
<dbReference type="InterPro" id="IPR000835">
    <property type="entry name" value="HTH_MarR-typ"/>
</dbReference>
<dbReference type="InterPro" id="IPR036390">
    <property type="entry name" value="WH_DNA-bd_sf"/>
</dbReference>
<evidence type="ECO:0000259" key="4">
    <source>
        <dbReference type="PROSITE" id="PS50995"/>
    </source>
</evidence>
<dbReference type="SUPFAM" id="SSF46785">
    <property type="entry name" value="Winged helix' DNA-binding domain"/>
    <property type="match status" value="1"/>
</dbReference>
<evidence type="ECO:0000256" key="3">
    <source>
        <dbReference type="ARBA" id="ARBA00023163"/>
    </source>
</evidence>
<reference evidence="5 6" key="1">
    <citation type="submission" date="2019-12" db="EMBL/GenBank/DDBJ databases">
        <authorList>
            <person name="Lee S.D."/>
        </authorList>
    </citation>
    <scope>NUCLEOTIDE SEQUENCE [LARGE SCALE GENOMIC DNA]</scope>
    <source>
        <strain evidence="5 6">GH3-10</strain>
    </source>
</reference>
<organism evidence="5 6">
    <name type="scientific">Aurantiacibacter rhizosphaerae</name>
    <dbReference type="NCBI Taxonomy" id="2691582"/>
    <lineage>
        <taxon>Bacteria</taxon>
        <taxon>Pseudomonadati</taxon>
        <taxon>Pseudomonadota</taxon>
        <taxon>Alphaproteobacteria</taxon>
        <taxon>Sphingomonadales</taxon>
        <taxon>Erythrobacteraceae</taxon>
        <taxon>Aurantiacibacter</taxon>
    </lineage>
</organism>
<proteinExistence type="predicted"/>
<dbReference type="EMBL" id="WUBR01000004">
    <property type="protein sequence ID" value="MWV29292.1"/>
    <property type="molecule type" value="Genomic_DNA"/>
</dbReference>
<dbReference type="PRINTS" id="PR00598">
    <property type="entry name" value="HTHMARR"/>
</dbReference>
<keyword evidence="1" id="KW-0805">Transcription regulation</keyword>
<dbReference type="PANTHER" id="PTHR33164">
    <property type="entry name" value="TRANSCRIPTIONAL REGULATOR, MARR FAMILY"/>
    <property type="match status" value="1"/>
</dbReference>